<proteinExistence type="predicted"/>
<gene>
    <name evidence="3" type="ORF">KP509_23G080900</name>
</gene>
<dbReference type="PANTHER" id="PTHR31805:SF16">
    <property type="entry name" value="FORMIN-LIKE PROTEIN (DUF1421)"/>
    <property type="match status" value="1"/>
</dbReference>
<dbReference type="OrthoDB" id="549883at2759"/>
<evidence type="ECO:0000259" key="2">
    <source>
        <dbReference type="Pfam" id="PF07223"/>
    </source>
</evidence>
<name>A0A8T2S1K9_CERRI</name>
<organism evidence="3 4">
    <name type="scientific">Ceratopteris richardii</name>
    <name type="common">Triangle waterfern</name>
    <dbReference type="NCBI Taxonomy" id="49495"/>
    <lineage>
        <taxon>Eukaryota</taxon>
        <taxon>Viridiplantae</taxon>
        <taxon>Streptophyta</taxon>
        <taxon>Embryophyta</taxon>
        <taxon>Tracheophyta</taxon>
        <taxon>Polypodiopsida</taxon>
        <taxon>Polypodiidae</taxon>
        <taxon>Polypodiales</taxon>
        <taxon>Pteridineae</taxon>
        <taxon>Pteridaceae</taxon>
        <taxon>Parkerioideae</taxon>
        <taxon>Ceratopteris</taxon>
    </lineage>
</organism>
<evidence type="ECO:0000313" key="4">
    <source>
        <dbReference type="Proteomes" id="UP000825935"/>
    </source>
</evidence>
<feature type="region of interest" description="Disordered" evidence="1">
    <location>
        <begin position="377"/>
        <end position="410"/>
    </location>
</feature>
<comment type="caution">
    <text evidence="3">The sequence shown here is derived from an EMBL/GenBank/DDBJ whole genome shotgun (WGS) entry which is preliminary data.</text>
</comment>
<reference evidence="3 4" key="1">
    <citation type="submission" date="2021-08" db="EMBL/GenBank/DDBJ databases">
        <title>WGS assembly of Ceratopteris richardii.</title>
        <authorList>
            <person name="Marchant D.B."/>
            <person name="Chen G."/>
            <person name="Jenkins J."/>
            <person name="Shu S."/>
            <person name="Leebens-Mack J."/>
            <person name="Grimwood J."/>
            <person name="Schmutz J."/>
            <person name="Soltis P."/>
            <person name="Soltis D."/>
            <person name="Chen Z.-H."/>
        </authorList>
    </citation>
    <scope>NUCLEOTIDE SEQUENCE [LARGE SCALE GENOMIC DNA]</scope>
    <source>
        <strain evidence="3">Whitten #5841</strain>
        <tissue evidence="3">Leaf</tissue>
    </source>
</reference>
<evidence type="ECO:0000313" key="3">
    <source>
        <dbReference type="EMBL" id="KAH7302639.1"/>
    </source>
</evidence>
<dbReference type="AlphaFoldDB" id="A0A8T2S1K9"/>
<accession>A0A8T2S1K9</accession>
<protein>
    <recommendedName>
        <fullName evidence="2">DUF1421 domain-containing protein</fullName>
    </recommendedName>
</protein>
<feature type="domain" description="DUF1421" evidence="2">
    <location>
        <begin position="458"/>
        <end position="500"/>
    </location>
</feature>
<feature type="compositionally biased region" description="Low complexity" evidence="1">
    <location>
        <begin position="138"/>
        <end position="148"/>
    </location>
</feature>
<feature type="compositionally biased region" description="Polar residues" evidence="1">
    <location>
        <begin position="377"/>
        <end position="392"/>
    </location>
</feature>
<dbReference type="PANTHER" id="PTHR31805">
    <property type="entry name" value="RECEPTOR-LIKE KINASE, PUTATIVE (DUF1421)-RELATED"/>
    <property type="match status" value="1"/>
</dbReference>
<dbReference type="InterPro" id="IPR010820">
    <property type="entry name" value="DUF1421"/>
</dbReference>
<dbReference type="EMBL" id="CM035428">
    <property type="protein sequence ID" value="KAH7302639.1"/>
    <property type="molecule type" value="Genomic_DNA"/>
</dbReference>
<feature type="region of interest" description="Disordered" evidence="1">
    <location>
        <begin position="266"/>
        <end position="293"/>
    </location>
</feature>
<evidence type="ECO:0000256" key="1">
    <source>
        <dbReference type="SAM" id="MobiDB-lite"/>
    </source>
</evidence>
<feature type="compositionally biased region" description="Polar residues" evidence="1">
    <location>
        <begin position="153"/>
        <end position="186"/>
    </location>
</feature>
<sequence>MDRQNSVIVAAVERTMKNYADGVLRVLEGMSRRLSQLESISHDLEHSISNLKDAVDYSHDHSEENFKALNERVMEMHRGVQILRDKQDIIEAHAQLAKLQTSKALVEKERMPGVGSTDSLGLKHHEDSSSTVSQMPGSQSSLSQVQSVAAPSLISQSPPVALQSSGMPQYQSSNVQSQQLVPTQHMPQEGSGHALQQVSTVQIPPEQIHYKGKSQLPSVQIMPSPQQPILQTHQSLEQGHYLPTLPHVQMQQPSNQQSVHLIPHQQTEQMQYQPAPQQMQVQLPSQPQSVQQPVQAQLGTMSQQQLQPQQGMITQQPVQVHQPPHLQQQPGSRFQGSLQYYGQTNDGQSYATANPSSSAYTQGMYVSETVHDSPNYSANQRQVAASPTHQPSQLPPIHGFHQMSLAPNNQLPQDTPVVGNISAPSAWNRQANLAAPVGVARLPAVQPVRAEHPPEGSGIVDKVASMGFSRDQVQSVIRKLAERNQAIDMNVVLDILMNGSRGTQGGFAR</sequence>
<dbReference type="Pfam" id="PF07223">
    <property type="entry name" value="DUF1421"/>
    <property type="match status" value="1"/>
</dbReference>
<keyword evidence="4" id="KW-1185">Reference proteome</keyword>
<dbReference type="Proteomes" id="UP000825935">
    <property type="component" value="Chromosome 23"/>
</dbReference>
<feature type="region of interest" description="Disordered" evidence="1">
    <location>
        <begin position="107"/>
        <end position="194"/>
    </location>
</feature>
<dbReference type="OMA" id="PHHSEET"/>